<dbReference type="Proteomes" id="UP000887458">
    <property type="component" value="Unassembled WGS sequence"/>
</dbReference>
<sequence length="258" mass="29474">MDSDFETNDNHFVIKEDFNQNITDDDDGHMIDKIDTDNDGNINDHSNDDDDSGNNQQQQQSSSSTSIMSIINNNHNNWLNIDEPVIHNVVATANFNCRLELSKIAIRVRNAEYNPKRFCAVIMRIFEPRTTALLFASGKIVITGAKNERFACLSCRKFARIVQKLGNDVKLTDFKIQNVVSTVDMKFPIRLDKLSIVHSQFCTYDPDFFPALIYRMVQPRTVLLIFVSGKLLITGARNRLQIKETMEHIGPVLCSFRK</sequence>
<dbReference type="CDD" id="cd04516">
    <property type="entry name" value="TBP_eukaryotes"/>
    <property type="match status" value="1"/>
</dbReference>
<reference evidence="7 8" key="1">
    <citation type="journal article" date="2018" name="J. Allergy Clin. Immunol.">
        <title>High-quality assembly of Dermatophagoides pteronyssinus genome and transcriptome reveals a wide range of novel allergens.</title>
        <authorList>
            <person name="Liu X.Y."/>
            <person name="Yang K.Y."/>
            <person name="Wang M.Q."/>
            <person name="Kwok J.S."/>
            <person name="Zeng X."/>
            <person name="Yang Z."/>
            <person name="Xiao X.J."/>
            <person name="Lau C.P."/>
            <person name="Li Y."/>
            <person name="Huang Z.M."/>
            <person name="Ba J.G."/>
            <person name="Yim A.K."/>
            <person name="Ouyang C.Y."/>
            <person name="Ngai S.M."/>
            <person name="Chan T.F."/>
            <person name="Leung E.L."/>
            <person name="Liu L."/>
            <person name="Liu Z.G."/>
            <person name="Tsui S.K."/>
        </authorList>
    </citation>
    <scope>NUCLEOTIDE SEQUENCE [LARGE SCALE GENOMIC DNA]</scope>
    <source>
        <strain evidence="7">Derp</strain>
    </source>
</reference>
<dbReference type="InterPro" id="IPR033710">
    <property type="entry name" value="TBP_eukaryotic"/>
</dbReference>
<reference evidence="7 8" key="2">
    <citation type="journal article" date="2022" name="Mol. Biol. Evol.">
        <title>Comparative Genomics Reveals Insights into the Divergent Evolution of Astigmatic Mites and Household Pest Adaptations.</title>
        <authorList>
            <person name="Xiong Q."/>
            <person name="Wan A.T."/>
            <person name="Liu X."/>
            <person name="Fung C.S."/>
            <person name="Xiao X."/>
            <person name="Malainual N."/>
            <person name="Hou J."/>
            <person name="Wang L."/>
            <person name="Wang M."/>
            <person name="Yang K.Y."/>
            <person name="Cui Y."/>
            <person name="Leung E.L."/>
            <person name="Nong W."/>
            <person name="Shin S.K."/>
            <person name="Au S.W."/>
            <person name="Jeong K.Y."/>
            <person name="Chew F.T."/>
            <person name="Hui J.H."/>
            <person name="Leung T.F."/>
            <person name="Tungtrongchitr A."/>
            <person name="Zhong N."/>
            <person name="Liu Z."/>
            <person name="Tsui S.K."/>
        </authorList>
    </citation>
    <scope>NUCLEOTIDE SEQUENCE [LARGE SCALE GENOMIC DNA]</scope>
    <source>
        <strain evidence="7">Derp</strain>
    </source>
</reference>
<evidence type="ECO:0000256" key="6">
    <source>
        <dbReference type="SAM" id="MobiDB-lite"/>
    </source>
</evidence>
<gene>
    <name evidence="7" type="ORF">DERP_007262</name>
</gene>
<comment type="caution">
    <text evidence="7">The sequence shown here is derived from an EMBL/GenBank/DDBJ whole genome shotgun (WGS) entry which is preliminary data.</text>
</comment>
<dbReference type="PANTHER" id="PTHR10126">
    <property type="entry name" value="TATA-BOX BINDING PROTEIN"/>
    <property type="match status" value="1"/>
</dbReference>
<dbReference type="Gene3D" id="3.30.310.10">
    <property type="entry name" value="TATA-Binding Protein"/>
    <property type="match status" value="2"/>
</dbReference>
<organism evidence="7 8">
    <name type="scientific">Dermatophagoides pteronyssinus</name>
    <name type="common">European house dust mite</name>
    <dbReference type="NCBI Taxonomy" id="6956"/>
    <lineage>
        <taxon>Eukaryota</taxon>
        <taxon>Metazoa</taxon>
        <taxon>Ecdysozoa</taxon>
        <taxon>Arthropoda</taxon>
        <taxon>Chelicerata</taxon>
        <taxon>Arachnida</taxon>
        <taxon>Acari</taxon>
        <taxon>Acariformes</taxon>
        <taxon>Sarcoptiformes</taxon>
        <taxon>Astigmata</taxon>
        <taxon>Psoroptidia</taxon>
        <taxon>Analgoidea</taxon>
        <taxon>Pyroglyphidae</taxon>
        <taxon>Dermatophagoidinae</taxon>
        <taxon>Dermatophagoides</taxon>
    </lineage>
</organism>
<evidence type="ECO:0000256" key="5">
    <source>
        <dbReference type="ARBA" id="ARBA00023242"/>
    </source>
</evidence>
<accession>A0ABQ8J444</accession>
<dbReference type="EMBL" id="NJHN03000077">
    <property type="protein sequence ID" value="KAH9417265.1"/>
    <property type="molecule type" value="Genomic_DNA"/>
</dbReference>
<keyword evidence="5" id="KW-0539">Nucleus</keyword>
<comment type="subcellular location">
    <subcellularLocation>
        <location evidence="1">Nucleus</location>
    </subcellularLocation>
</comment>
<name>A0ABQ8J444_DERPT</name>
<dbReference type="SUPFAM" id="SSF55945">
    <property type="entry name" value="TATA-box binding protein-like"/>
    <property type="match status" value="2"/>
</dbReference>
<dbReference type="InterPro" id="IPR000814">
    <property type="entry name" value="TBP"/>
</dbReference>
<evidence type="ECO:0000313" key="8">
    <source>
        <dbReference type="Proteomes" id="UP000887458"/>
    </source>
</evidence>
<evidence type="ECO:0000256" key="4">
    <source>
        <dbReference type="ARBA" id="ARBA00023163"/>
    </source>
</evidence>
<evidence type="ECO:0000256" key="3">
    <source>
        <dbReference type="ARBA" id="ARBA00023125"/>
    </source>
</evidence>
<dbReference type="InterPro" id="IPR012295">
    <property type="entry name" value="TBP_dom_sf"/>
</dbReference>
<keyword evidence="4" id="KW-0804">Transcription</keyword>
<comment type="similarity">
    <text evidence="2">Belongs to the TBP family.</text>
</comment>
<protein>
    <recommendedName>
        <fullName evidence="9">TATA-box-binding protein-like</fullName>
    </recommendedName>
</protein>
<feature type="compositionally biased region" description="Low complexity" evidence="6">
    <location>
        <begin position="53"/>
        <end position="65"/>
    </location>
</feature>
<feature type="region of interest" description="Disordered" evidence="6">
    <location>
        <begin position="21"/>
        <end position="65"/>
    </location>
</feature>
<dbReference type="Pfam" id="PF00352">
    <property type="entry name" value="TBP"/>
    <property type="match status" value="2"/>
</dbReference>
<evidence type="ECO:0000256" key="1">
    <source>
        <dbReference type="ARBA" id="ARBA00004123"/>
    </source>
</evidence>
<dbReference type="PRINTS" id="PR00686">
    <property type="entry name" value="TIFACTORIID"/>
</dbReference>
<proteinExistence type="inferred from homology"/>
<evidence type="ECO:0000313" key="7">
    <source>
        <dbReference type="EMBL" id="KAH9417265.1"/>
    </source>
</evidence>
<keyword evidence="3" id="KW-0238">DNA-binding</keyword>
<evidence type="ECO:0000256" key="2">
    <source>
        <dbReference type="ARBA" id="ARBA00005560"/>
    </source>
</evidence>
<evidence type="ECO:0008006" key="9">
    <source>
        <dbReference type="Google" id="ProtNLM"/>
    </source>
</evidence>
<keyword evidence="8" id="KW-1185">Reference proteome</keyword>